<accession>A0A0J6V620</accession>
<dbReference type="RefSeq" id="WP_048453316.1">
    <property type="nucleotide sequence ID" value="NZ_LABZ01000182.1"/>
</dbReference>
<dbReference type="EMBL" id="LABZ01000182">
    <property type="protein sequence ID" value="KMO34361.1"/>
    <property type="molecule type" value="Genomic_DNA"/>
</dbReference>
<reference evidence="1 2" key="1">
    <citation type="submission" date="2015-03" db="EMBL/GenBank/DDBJ databases">
        <title>Genome sequencing of Methylobacterium tarhaniae DSM 25844.</title>
        <authorList>
            <person name="Chaudhry V."/>
            <person name="Patil P.B."/>
        </authorList>
    </citation>
    <scope>NUCLEOTIDE SEQUENCE [LARGE SCALE GENOMIC DNA]</scope>
    <source>
        <strain evidence="1 2">DSM 25844</strain>
    </source>
</reference>
<dbReference type="PATRIC" id="fig|1187852.3.peg.2343"/>
<protein>
    <recommendedName>
        <fullName evidence="3">GIY-YIG domain-containing protein</fullName>
    </recommendedName>
</protein>
<evidence type="ECO:0000313" key="1">
    <source>
        <dbReference type="EMBL" id="KMO34361.1"/>
    </source>
</evidence>
<dbReference type="Proteomes" id="UP000036449">
    <property type="component" value="Unassembled WGS sequence"/>
</dbReference>
<evidence type="ECO:0008006" key="3">
    <source>
        <dbReference type="Google" id="ProtNLM"/>
    </source>
</evidence>
<evidence type="ECO:0000313" key="2">
    <source>
        <dbReference type="Proteomes" id="UP000036449"/>
    </source>
</evidence>
<organism evidence="1 2">
    <name type="scientific">Methylobacterium tarhaniae</name>
    <dbReference type="NCBI Taxonomy" id="1187852"/>
    <lineage>
        <taxon>Bacteria</taxon>
        <taxon>Pseudomonadati</taxon>
        <taxon>Pseudomonadota</taxon>
        <taxon>Alphaproteobacteria</taxon>
        <taxon>Hyphomicrobiales</taxon>
        <taxon>Methylobacteriaceae</taxon>
        <taxon>Methylobacterium</taxon>
    </lineage>
</organism>
<proteinExistence type="predicted"/>
<sequence length="296" mass="33313">MTDLTILHRRPRQTCRCGCTACASEAAGQDIELLARESLSAALMHAQDDLALEAAGPGATPRRLPGPSRVPRFRPPARRFRVGPKSAGLKSGFIPPMHSAPMRLSKSVPVREVLDGKHDDYNQPVTGEGRIYVLSLPGVDRPLYVGEIRADSKKQTLASRLLQHFGGKKQREFGGQRQDCFSVKNFKESCILREALQGRFDQLRRVLTKAGLNQRQQDHVERHIKSGNIRVRYATYRLPPGIDRNDLNARIQLQHAAELSAKNHLRALIRSNSLSFEEEEEEAERRRTGVIEYRVV</sequence>
<dbReference type="OrthoDB" id="9846027at2"/>
<comment type="caution">
    <text evidence="1">The sequence shown here is derived from an EMBL/GenBank/DDBJ whole genome shotgun (WGS) entry which is preliminary data.</text>
</comment>
<gene>
    <name evidence="1" type="ORF">VQ03_23490</name>
</gene>
<dbReference type="AlphaFoldDB" id="A0A0J6V620"/>
<name>A0A0J6V620_9HYPH</name>
<keyword evidence="2" id="KW-1185">Reference proteome</keyword>